<gene>
    <name evidence="4" type="ORF">STAS_13294</name>
</gene>
<keyword evidence="5" id="KW-1185">Reference proteome</keyword>
<name>A0A5A7PWL2_STRAF</name>
<dbReference type="InterPro" id="IPR010341">
    <property type="entry name" value="DUF936_pln"/>
</dbReference>
<dbReference type="EMBL" id="BKCP01005239">
    <property type="protein sequence ID" value="GER36912.1"/>
    <property type="molecule type" value="Genomic_DNA"/>
</dbReference>
<evidence type="ECO:0000313" key="4">
    <source>
        <dbReference type="EMBL" id="GER36912.1"/>
    </source>
</evidence>
<dbReference type="Pfam" id="PF06075">
    <property type="entry name" value="DUF936"/>
    <property type="match status" value="1"/>
</dbReference>
<proteinExistence type="predicted"/>
<dbReference type="PANTHER" id="PTHR31928:SF12">
    <property type="entry name" value="DUF3741 DOMAIN-CONTAINING PROTEIN"/>
    <property type="match status" value="1"/>
</dbReference>
<feature type="domain" description="DUF6857" evidence="3">
    <location>
        <begin position="485"/>
        <end position="578"/>
    </location>
</feature>
<sequence>MATLKDGALLKLLDDMKSDVDDAVLDGEPPKPVLLQIRSIIPVLEEGDLWPNRGFFLKVADSTHALYVSLSEEQNEMILGNKLKLGQYIYVQRLRKSHPVPLLEGVSPIPGRRACEGTPEDIILSADFSKVLEASSVDSEVEKGVILEKKVSKKLPSSRIKTRGGASDSESSRKKNEGLKYRSSSASKARPGEIAADNKYGFTDNEFKKIGFSDVGLWPRSRASSVDNDSDGDSVISSCSSHVSKRRSWLESEILGVKEIFDSTVVRHDIKFPPRSRSANVSPVRSVKYDSSDDNLSSVSRRRSIGSAKRVIKSSNKSQVPVPKAGNNVQNPNSLCGLVYERKGAESGISWSSLPSNLVKLGKEVARQRDNALLAASDALQEACASERLLNSLSTFSQFPLAEGEDLQPHVDRFFKLQHELARTALIMQSLTTTSPFGPGPQPEENDNIALERKNKAMTWLKSAVALDLSTGGTPKKRTSSPLKYSESSKKFGSCAELAMCLQEECRKLFLGYVERYLEEVERKIIVEDDAEVAGMMYKVKMVSDWLDLIGSEGGGAHERVRAKIYGILLSNVERTAVVFERAKGTF</sequence>
<feature type="region of interest" description="Disordered" evidence="1">
    <location>
        <begin position="290"/>
        <end position="327"/>
    </location>
</feature>
<evidence type="ECO:0000259" key="3">
    <source>
        <dbReference type="Pfam" id="PF21647"/>
    </source>
</evidence>
<feature type="domain" description="DUF6857" evidence="3">
    <location>
        <begin position="340"/>
        <end position="482"/>
    </location>
</feature>
<evidence type="ECO:0000313" key="5">
    <source>
        <dbReference type="Proteomes" id="UP000325081"/>
    </source>
</evidence>
<dbReference type="AlphaFoldDB" id="A0A5A7PWL2"/>
<dbReference type="Proteomes" id="UP000325081">
    <property type="component" value="Unassembled WGS sequence"/>
</dbReference>
<protein>
    <submittedName>
        <fullName evidence="4">Uncharacterized protein</fullName>
    </submittedName>
</protein>
<dbReference type="Pfam" id="PF21647">
    <property type="entry name" value="DUF6857"/>
    <property type="match status" value="2"/>
</dbReference>
<reference evidence="5" key="1">
    <citation type="journal article" date="2019" name="Curr. Biol.">
        <title>Genome Sequence of Striga asiatica Provides Insight into the Evolution of Plant Parasitism.</title>
        <authorList>
            <person name="Yoshida S."/>
            <person name="Kim S."/>
            <person name="Wafula E.K."/>
            <person name="Tanskanen J."/>
            <person name="Kim Y.M."/>
            <person name="Honaas L."/>
            <person name="Yang Z."/>
            <person name="Spallek T."/>
            <person name="Conn C.E."/>
            <person name="Ichihashi Y."/>
            <person name="Cheong K."/>
            <person name="Cui S."/>
            <person name="Der J.P."/>
            <person name="Gundlach H."/>
            <person name="Jiao Y."/>
            <person name="Hori C."/>
            <person name="Ishida J.K."/>
            <person name="Kasahara H."/>
            <person name="Kiba T."/>
            <person name="Kim M.S."/>
            <person name="Koo N."/>
            <person name="Laohavisit A."/>
            <person name="Lee Y.H."/>
            <person name="Lumba S."/>
            <person name="McCourt P."/>
            <person name="Mortimer J.C."/>
            <person name="Mutuku J.M."/>
            <person name="Nomura T."/>
            <person name="Sasaki-Sekimoto Y."/>
            <person name="Seto Y."/>
            <person name="Wang Y."/>
            <person name="Wakatake T."/>
            <person name="Sakakibara H."/>
            <person name="Demura T."/>
            <person name="Yamaguchi S."/>
            <person name="Yoneyama K."/>
            <person name="Manabe R.I."/>
            <person name="Nelson D.C."/>
            <person name="Schulman A.H."/>
            <person name="Timko M.P."/>
            <person name="dePamphilis C.W."/>
            <person name="Choi D."/>
            <person name="Shirasu K."/>
        </authorList>
    </citation>
    <scope>NUCLEOTIDE SEQUENCE [LARGE SCALE GENOMIC DNA]</scope>
    <source>
        <strain evidence="5">cv. UVA1</strain>
    </source>
</reference>
<feature type="domain" description="DUF936" evidence="2">
    <location>
        <begin position="4"/>
        <end position="123"/>
    </location>
</feature>
<feature type="compositionally biased region" description="Basic and acidic residues" evidence="1">
    <location>
        <begin position="170"/>
        <end position="180"/>
    </location>
</feature>
<dbReference type="InterPro" id="IPR049172">
    <property type="entry name" value="DUF6857_pln"/>
</dbReference>
<dbReference type="OrthoDB" id="773154at2759"/>
<comment type="caution">
    <text evidence="4">The sequence shown here is derived from an EMBL/GenBank/DDBJ whole genome shotgun (WGS) entry which is preliminary data.</text>
</comment>
<evidence type="ECO:0000259" key="2">
    <source>
        <dbReference type="Pfam" id="PF06075"/>
    </source>
</evidence>
<dbReference type="InterPro" id="IPR048297">
    <property type="entry name" value="DUF936_dom_pln"/>
</dbReference>
<evidence type="ECO:0000256" key="1">
    <source>
        <dbReference type="SAM" id="MobiDB-lite"/>
    </source>
</evidence>
<feature type="region of interest" description="Disordered" evidence="1">
    <location>
        <begin position="157"/>
        <end position="192"/>
    </location>
</feature>
<dbReference type="PANTHER" id="PTHR31928">
    <property type="entry name" value="EXPRESSED PROTEIN"/>
    <property type="match status" value="1"/>
</dbReference>
<accession>A0A5A7PWL2</accession>
<organism evidence="4 5">
    <name type="scientific">Striga asiatica</name>
    <name type="common">Asiatic witchweed</name>
    <name type="synonym">Buchnera asiatica</name>
    <dbReference type="NCBI Taxonomy" id="4170"/>
    <lineage>
        <taxon>Eukaryota</taxon>
        <taxon>Viridiplantae</taxon>
        <taxon>Streptophyta</taxon>
        <taxon>Embryophyta</taxon>
        <taxon>Tracheophyta</taxon>
        <taxon>Spermatophyta</taxon>
        <taxon>Magnoliopsida</taxon>
        <taxon>eudicotyledons</taxon>
        <taxon>Gunneridae</taxon>
        <taxon>Pentapetalae</taxon>
        <taxon>asterids</taxon>
        <taxon>lamiids</taxon>
        <taxon>Lamiales</taxon>
        <taxon>Orobanchaceae</taxon>
        <taxon>Buchnereae</taxon>
        <taxon>Striga</taxon>
    </lineage>
</organism>